<feature type="domain" description="BLUF" evidence="1">
    <location>
        <begin position="2"/>
        <end position="94"/>
    </location>
</feature>
<dbReference type="STRING" id="74348.SAMN04488523_1506"/>
<dbReference type="Proteomes" id="UP000198977">
    <property type="component" value="Unassembled WGS sequence"/>
</dbReference>
<proteinExistence type="predicted"/>
<evidence type="ECO:0000259" key="1">
    <source>
        <dbReference type="PROSITE" id="PS50925"/>
    </source>
</evidence>
<dbReference type="SUPFAM" id="SSF54975">
    <property type="entry name" value="Acylphosphatase/BLUF domain-like"/>
    <property type="match status" value="1"/>
</dbReference>
<dbReference type="RefSeq" id="WP_015063193.1">
    <property type="nucleotide sequence ID" value="NZ_FOMW01000050.1"/>
</dbReference>
<sequence>MLFQLAYVSLSRLKLDETTLSDILEASQRNNARDEITGILMYHDDMFFQVLEGDRSAVENCYYERISHDPRHESLSLMWTDAVKSRTFSDWAMGYVGPDEIGQYTQNSFQSLSCLKSDEAVAANTNGIALELARLMFLDFKKRV</sequence>
<dbReference type="InterPro" id="IPR007024">
    <property type="entry name" value="BLUF_domain"/>
</dbReference>
<dbReference type="AlphaFoldDB" id="A0A1I2HGE7"/>
<dbReference type="SMART" id="SM01034">
    <property type="entry name" value="BLUF"/>
    <property type="match status" value="1"/>
</dbReference>
<dbReference type="SMR" id="A0A1I2HGE7"/>
<dbReference type="Gene3D" id="3.30.70.100">
    <property type="match status" value="1"/>
</dbReference>
<reference evidence="2 3" key="1">
    <citation type="submission" date="2016-10" db="EMBL/GenBank/DDBJ databases">
        <authorList>
            <person name="de Groot N.N."/>
        </authorList>
    </citation>
    <scope>NUCLEOTIDE SEQUENCE [LARGE SCALE GENOMIC DNA]</scope>
    <source>
        <strain evidence="2 3">DSM 11443</strain>
    </source>
</reference>
<dbReference type="InterPro" id="IPR036046">
    <property type="entry name" value="Acylphosphatase-like_dom_sf"/>
</dbReference>
<organism evidence="2 3">
    <name type="scientific">Sulfitobacter brevis</name>
    <dbReference type="NCBI Taxonomy" id="74348"/>
    <lineage>
        <taxon>Bacteria</taxon>
        <taxon>Pseudomonadati</taxon>
        <taxon>Pseudomonadota</taxon>
        <taxon>Alphaproteobacteria</taxon>
        <taxon>Rhodobacterales</taxon>
        <taxon>Roseobacteraceae</taxon>
        <taxon>Sulfitobacter</taxon>
    </lineage>
</organism>
<evidence type="ECO:0000313" key="3">
    <source>
        <dbReference type="Proteomes" id="UP000198977"/>
    </source>
</evidence>
<dbReference type="GO" id="GO:0071949">
    <property type="term" value="F:FAD binding"/>
    <property type="evidence" value="ECO:0007669"/>
    <property type="project" value="InterPro"/>
</dbReference>
<dbReference type="EMBL" id="FOMW01000050">
    <property type="protein sequence ID" value="SFF28473.1"/>
    <property type="molecule type" value="Genomic_DNA"/>
</dbReference>
<keyword evidence="3" id="KW-1185">Reference proteome</keyword>
<name>A0A1I2HGE7_9RHOB</name>
<dbReference type="Pfam" id="PF04940">
    <property type="entry name" value="BLUF"/>
    <property type="match status" value="1"/>
</dbReference>
<dbReference type="OrthoDB" id="196105at2"/>
<dbReference type="GO" id="GO:0009882">
    <property type="term" value="F:blue light photoreceptor activity"/>
    <property type="evidence" value="ECO:0007669"/>
    <property type="project" value="InterPro"/>
</dbReference>
<protein>
    <submittedName>
        <fullName evidence="2">Sensors of blue-light using FAD</fullName>
    </submittedName>
</protein>
<gene>
    <name evidence="2" type="ORF">SAMN04488523_1506</name>
</gene>
<evidence type="ECO:0000313" key="2">
    <source>
        <dbReference type="EMBL" id="SFF28473.1"/>
    </source>
</evidence>
<accession>A0A1I2HGE7</accession>
<dbReference type="PROSITE" id="PS50925">
    <property type="entry name" value="BLUF"/>
    <property type="match status" value="1"/>
</dbReference>